<protein>
    <submittedName>
        <fullName evidence="2">Uncharacterized protein</fullName>
    </submittedName>
</protein>
<dbReference type="EMBL" id="UPSH01000001">
    <property type="protein sequence ID" value="VBB18029.1"/>
    <property type="molecule type" value="Genomic_DNA"/>
</dbReference>
<comment type="caution">
    <text evidence="2">The sequence shown here is derived from an EMBL/GenBank/DDBJ whole genome shotgun (WGS) entry which is preliminary data.</text>
</comment>
<accession>A0A5K0U7M9</accession>
<name>A0A5K0U7M9_9VIRU</name>
<keyword evidence="3" id="KW-1185">Reference proteome</keyword>
<evidence type="ECO:0000256" key="1">
    <source>
        <dbReference type="SAM" id="MobiDB-lite"/>
    </source>
</evidence>
<organism evidence="2 3">
    <name type="scientific">Yasminevirus sp. GU-2018</name>
    <dbReference type="NCBI Taxonomy" id="2420051"/>
    <lineage>
        <taxon>Viruses</taxon>
        <taxon>Varidnaviria</taxon>
        <taxon>Bamfordvirae</taxon>
        <taxon>Nucleocytoviricota</taxon>
        <taxon>Megaviricetes</taxon>
        <taxon>Imitervirales</taxon>
        <taxon>Mimiviridae</taxon>
        <taxon>Klosneuvirinae</taxon>
        <taxon>Yasminevirus</taxon>
        <taxon>Yasminevirus saudimassiliense</taxon>
    </lineage>
</organism>
<dbReference type="Proteomes" id="UP000594342">
    <property type="component" value="Unassembled WGS sequence"/>
</dbReference>
<reference evidence="2 3" key="1">
    <citation type="submission" date="2018-10" db="EMBL/GenBank/DDBJ databases">
        <authorList>
            <consortium name="IHU Genomes"/>
        </authorList>
    </citation>
    <scope>NUCLEOTIDE SEQUENCE [LARGE SCALE GENOMIC DNA]</scope>
    <source>
        <strain evidence="2 3">A1</strain>
    </source>
</reference>
<evidence type="ECO:0000313" key="3">
    <source>
        <dbReference type="Proteomes" id="UP000594342"/>
    </source>
</evidence>
<sequence>MTERVVKITTKGTGTRPERDHDSDVYSHLPTLYNTVFSLIEEELYQRLNPDSYRDAPYDGTTESICGSSNIDFDSLERERLMRSQMLSGQAGGSKQGSLQKTQSNFVPGKFEAVKHSYQVPLDVAIKGSIERQRLFLKETATRR</sequence>
<evidence type="ECO:0000313" key="2">
    <source>
        <dbReference type="EMBL" id="VBB18029.1"/>
    </source>
</evidence>
<gene>
    <name evidence="2" type="ORF">YASMINEVIRUS_492</name>
</gene>
<proteinExistence type="predicted"/>
<feature type="region of interest" description="Disordered" evidence="1">
    <location>
        <begin position="1"/>
        <end position="23"/>
    </location>
</feature>